<accession>A0A1L2ZK06</accession>
<feature type="compositionally biased region" description="Low complexity" evidence="1">
    <location>
        <begin position="193"/>
        <end position="233"/>
    </location>
</feature>
<evidence type="ECO:0008006" key="5">
    <source>
        <dbReference type="Google" id="ProtNLM"/>
    </source>
</evidence>
<name>A0A1L2ZK06_9MICC</name>
<gene>
    <name evidence="3" type="ORF">BHE16_00365</name>
</gene>
<evidence type="ECO:0000313" key="4">
    <source>
        <dbReference type="Proteomes" id="UP000183530"/>
    </source>
</evidence>
<sequence length="258" mass="26423">MSAPALVQEFLAPQREKQREQRSVSERRRIPLSIVPAVAPQKRGRLAVILGLILAAALGAVLVLNITVSNGQYDLVKLRGQETILTQQNEALRQQAEYLQAPQNLAAAAAKLGMVAPGTTATIDLSQGKVFGTTTAAESETKVGQLVSVPENPVTAEVGTIDPAEAAPADAAAPEKETAADEATAEMPVPSQAEAGTTEAGTADAATADSSTNTATAEEATADSATADSASDAKASRPDFDKQSLNGGSIPAPTVTEP</sequence>
<proteinExistence type="predicted"/>
<evidence type="ECO:0000256" key="2">
    <source>
        <dbReference type="SAM" id="Phobius"/>
    </source>
</evidence>
<keyword evidence="4" id="KW-1185">Reference proteome</keyword>
<dbReference type="OrthoDB" id="4932021at2"/>
<dbReference type="KEGG" id="nae:BHE16_00365"/>
<feature type="compositionally biased region" description="Low complexity" evidence="1">
    <location>
        <begin position="163"/>
        <end position="172"/>
    </location>
</feature>
<evidence type="ECO:0000256" key="1">
    <source>
        <dbReference type="SAM" id="MobiDB-lite"/>
    </source>
</evidence>
<dbReference type="EMBL" id="CP018135">
    <property type="protein sequence ID" value="APF39725.1"/>
    <property type="molecule type" value="Genomic_DNA"/>
</dbReference>
<protein>
    <recommendedName>
        <fullName evidence="5">Cell division protein FtsL</fullName>
    </recommendedName>
</protein>
<dbReference type="AlphaFoldDB" id="A0A1L2ZK06"/>
<dbReference type="STRING" id="556325.BHE16_00365"/>
<keyword evidence="2" id="KW-1133">Transmembrane helix</keyword>
<feature type="region of interest" description="Disordered" evidence="1">
    <location>
        <begin position="163"/>
        <end position="258"/>
    </location>
</feature>
<reference evidence="3 4" key="1">
    <citation type="submission" date="2016-11" db="EMBL/GenBank/DDBJ databases">
        <title>Genome sequencing of Zhihengliuella aestuarii B18 antagonistic to Plasmodiophora brassicae.</title>
        <authorList>
            <person name="Luo Y."/>
        </authorList>
    </citation>
    <scope>NUCLEOTIDE SEQUENCE [LARGE SCALE GENOMIC DNA]</scope>
    <source>
        <strain evidence="3 4">B18</strain>
    </source>
</reference>
<feature type="transmembrane region" description="Helical" evidence="2">
    <location>
        <begin position="46"/>
        <end position="68"/>
    </location>
</feature>
<evidence type="ECO:0000313" key="3">
    <source>
        <dbReference type="EMBL" id="APF39725.1"/>
    </source>
</evidence>
<keyword evidence="2" id="KW-0812">Transmembrane</keyword>
<organism evidence="3 4">
    <name type="scientific">Neomicrococcus aestuarii</name>
    <dbReference type="NCBI Taxonomy" id="556325"/>
    <lineage>
        <taxon>Bacteria</taxon>
        <taxon>Bacillati</taxon>
        <taxon>Actinomycetota</taxon>
        <taxon>Actinomycetes</taxon>
        <taxon>Micrococcales</taxon>
        <taxon>Micrococcaceae</taxon>
        <taxon>Neomicrococcus</taxon>
    </lineage>
</organism>
<keyword evidence="2" id="KW-0472">Membrane</keyword>
<dbReference type="Proteomes" id="UP000183530">
    <property type="component" value="Chromosome"/>
</dbReference>
<dbReference type="RefSeq" id="WP_071893199.1">
    <property type="nucleotide sequence ID" value="NZ_CP018135.1"/>
</dbReference>